<reference evidence="2" key="1">
    <citation type="submission" date="2022-11" db="UniProtKB">
        <authorList>
            <consortium name="WormBaseParasite"/>
        </authorList>
    </citation>
    <scope>IDENTIFICATION</scope>
</reference>
<proteinExistence type="predicted"/>
<dbReference type="AlphaFoldDB" id="A0A915AFL3"/>
<keyword evidence="1" id="KW-1185">Reference proteome</keyword>
<name>A0A915AFL3_PARUN</name>
<protein>
    <submittedName>
        <fullName evidence="2">Ovule protein</fullName>
    </submittedName>
</protein>
<sequence>MNFFLGTPLYLNHLKKLRGCYRSPHLDDSLKTTTVFKWFKKSRSTTTVNENLFCVIRYPVCHGQQC</sequence>
<dbReference type="WBParaSite" id="PgR004_g234_t03">
    <property type="protein sequence ID" value="PgR004_g234_t03"/>
    <property type="gene ID" value="PgR004_g234"/>
</dbReference>
<organism evidence="1 2">
    <name type="scientific">Parascaris univalens</name>
    <name type="common">Nematode worm</name>
    <dbReference type="NCBI Taxonomy" id="6257"/>
    <lineage>
        <taxon>Eukaryota</taxon>
        <taxon>Metazoa</taxon>
        <taxon>Ecdysozoa</taxon>
        <taxon>Nematoda</taxon>
        <taxon>Chromadorea</taxon>
        <taxon>Rhabditida</taxon>
        <taxon>Spirurina</taxon>
        <taxon>Ascaridomorpha</taxon>
        <taxon>Ascaridoidea</taxon>
        <taxon>Ascarididae</taxon>
        <taxon>Parascaris</taxon>
    </lineage>
</organism>
<dbReference type="Proteomes" id="UP000887569">
    <property type="component" value="Unplaced"/>
</dbReference>
<evidence type="ECO:0000313" key="2">
    <source>
        <dbReference type="WBParaSite" id="PgR004_g234_t03"/>
    </source>
</evidence>
<evidence type="ECO:0000313" key="1">
    <source>
        <dbReference type="Proteomes" id="UP000887569"/>
    </source>
</evidence>
<accession>A0A915AFL3</accession>